<dbReference type="VEuPathDB" id="CryptoDB:Vbra_9007"/>
<keyword evidence="3" id="KW-1185">Reference proteome</keyword>
<feature type="transmembrane region" description="Helical" evidence="1">
    <location>
        <begin position="230"/>
        <end position="252"/>
    </location>
</feature>
<dbReference type="PhylomeDB" id="A0A0G4FD14"/>
<dbReference type="InParanoid" id="A0A0G4FD14"/>
<evidence type="ECO:0000256" key="1">
    <source>
        <dbReference type="SAM" id="Phobius"/>
    </source>
</evidence>
<dbReference type="EMBL" id="CDMY01000408">
    <property type="protein sequence ID" value="CEM11051.1"/>
    <property type="molecule type" value="Genomic_DNA"/>
</dbReference>
<dbReference type="Proteomes" id="UP000041254">
    <property type="component" value="Unassembled WGS sequence"/>
</dbReference>
<dbReference type="AlphaFoldDB" id="A0A0G4FD14"/>
<evidence type="ECO:0000313" key="2">
    <source>
        <dbReference type="EMBL" id="CEM11051.1"/>
    </source>
</evidence>
<name>A0A0G4FD14_VITBC</name>
<accession>A0A0G4FD14</accession>
<gene>
    <name evidence="2" type="ORF">Vbra_9007</name>
</gene>
<keyword evidence="1" id="KW-0472">Membrane</keyword>
<organism evidence="2 3">
    <name type="scientific">Vitrella brassicaformis (strain CCMP3155)</name>
    <dbReference type="NCBI Taxonomy" id="1169540"/>
    <lineage>
        <taxon>Eukaryota</taxon>
        <taxon>Sar</taxon>
        <taxon>Alveolata</taxon>
        <taxon>Colpodellida</taxon>
        <taxon>Vitrellaceae</taxon>
        <taxon>Vitrella</taxon>
    </lineage>
</organism>
<sequence length="305" mass="33841">MGGCSVAEDIMTCRGFTRKQVFHYLGKHLPSFCFLFSLLTLVTNDEWLNLRQGVRSQGICESWGLQRYRLSVELVPLTNATATCGDTSVDSPLFGRGEFKGCKVTHHYCVCESSYRWLRRRSVKRGDTEAAAMWRDLRAAGIVMYVFSSLTMFFIACSSYGELDTVSSKMKNGLPTHPHDLRAAVFCTIAVALSLVGGMIWWYLAGSARCADLVEARALFAAPNCDISPGRFRVCLISSVLSVAMLFQWLFVWDRVRHDKRQAAIVGQQALANQNQPAAHTIGYAAANPQDDVYYDAESTAGSDV</sequence>
<keyword evidence="1" id="KW-1133">Transmembrane helix</keyword>
<feature type="transmembrane region" description="Helical" evidence="1">
    <location>
        <begin position="142"/>
        <end position="163"/>
    </location>
</feature>
<feature type="transmembrane region" description="Helical" evidence="1">
    <location>
        <begin position="21"/>
        <end position="42"/>
    </location>
</feature>
<evidence type="ECO:0000313" key="3">
    <source>
        <dbReference type="Proteomes" id="UP000041254"/>
    </source>
</evidence>
<feature type="transmembrane region" description="Helical" evidence="1">
    <location>
        <begin position="183"/>
        <end position="204"/>
    </location>
</feature>
<protein>
    <submittedName>
        <fullName evidence="2">Uncharacterized protein</fullName>
    </submittedName>
</protein>
<keyword evidence="1" id="KW-0812">Transmembrane</keyword>
<reference evidence="2 3" key="1">
    <citation type="submission" date="2014-11" db="EMBL/GenBank/DDBJ databases">
        <authorList>
            <person name="Zhu J."/>
            <person name="Qi W."/>
            <person name="Song R."/>
        </authorList>
    </citation>
    <scope>NUCLEOTIDE SEQUENCE [LARGE SCALE GENOMIC DNA]</scope>
</reference>
<proteinExistence type="predicted"/>